<name>A0A9P0Z1F3_CUSEU</name>
<gene>
    <name evidence="1" type="ORF">CEURO_LOCUS9315</name>
</gene>
<dbReference type="PANTHER" id="PTHR48237">
    <property type="entry name" value="GAMMA-TUBULIN COMPLEX COMPONENT"/>
    <property type="match status" value="1"/>
</dbReference>
<dbReference type="Proteomes" id="UP001152484">
    <property type="component" value="Unassembled WGS sequence"/>
</dbReference>
<reference evidence="1" key="1">
    <citation type="submission" date="2022-07" db="EMBL/GenBank/DDBJ databases">
        <authorList>
            <person name="Macas J."/>
            <person name="Novak P."/>
            <person name="Neumann P."/>
        </authorList>
    </citation>
    <scope>NUCLEOTIDE SEQUENCE</scope>
</reference>
<dbReference type="AlphaFoldDB" id="A0A9P0Z1F3"/>
<dbReference type="PANTHER" id="PTHR48237:SF1">
    <property type="entry name" value="SPC97_SPC98 FAMILY OF SPINDLE POLE BODY (SBP) COMPONENT"/>
    <property type="match status" value="1"/>
</dbReference>
<proteinExistence type="predicted"/>
<dbReference type="OrthoDB" id="1417760at2759"/>
<dbReference type="EMBL" id="CAMAPE010000018">
    <property type="protein sequence ID" value="CAH9085271.1"/>
    <property type="molecule type" value="Genomic_DNA"/>
</dbReference>
<evidence type="ECO:0000313" key="1">
    <source>
        <dbReference type="EMBL" id="CAH9085271.1"/>
    </source>
</evidence>
<evidence type="ECO:0000313" key="2">
    <source>
        <dbReference type="Proteomes" id="UP001152484"/>
    </source>
</evidence>
<sequence>MDSDKLNSGIGVCSKNDIRWVCSLNDSELDFVISLKVMLLRRPKQMASNNFDFKFLRALSFIIMNKLKGHLEVMPAGSIGSLDNCKLLKFDNDTSFKNLSIQELETYICTEKRKRLLSKLLEDMPPGQKPRTASYM</sequence>
<accession>A0A9P0Z1F3</accession>
<protein>
    <submittedName>
        <fullName evidence="1">Uncharacterized protein</fullName>
    </submittedName>
</protein>
<organism evidence="1 2">
    <name type="scientific">Cuscuta europaea</name>
    <name type="common">European dodder</name>
    <dbReference type="NCBI Taxonomy" id="41803"/>
    <lineage>
        <taxon>Eukaryota</taxon>
        <taxon>Viridiplantae</taxon>
        <taxon>Streptophyta</taxon>
        <taxon>Embryophyta</taxon>
        <taxon>Tracheophyta</taxon>
        <taxon>Spermatophyta</taxon>
        <taxon>Magnoliopsida</taxon>
        <taxon>eudicotyledons</taxon>
        <taxon>Gunneridae</taxon>
        <taxon>Pentapetalae</taxon>
        <taxon>asterids</taxon>
        <taxon>lamiids</taxon>
        <taxon>Solanales</taxon>
        <taxon>Convolvulaceae</taxon>
        <taxon>Cuscuteae</taxon>
        <taxon>Cuscuta</taxon>
        <taxon>Cuscuta subgen. Cuscuta</taxon>
    </lineage>
</organism>
<keyword evidence="2" id="KW-1185">Reference proteome</keyword>
<comment type="caution">
    <text evidence="1">The sequence shown here is derived from an EMBL/GenBank/DDBJ whole genome shotgun (WGS) entry which is preliminary data.</text>
</comment>